<evidence type="ECO:0000313" key="3">
    <source>
        <dbReference type="Proteomes" id="UP000317178"/>
    </source>
</evidence>
<dbReference type="InterPro" id="IPR029063">
    <property type="entry name" value="SAM-dependent_MTases_sf"/>
</dbReference>
<keyword evidence="2" id="KW-0489">Methyltransferase</keyword>
<evidence type="ECO:0000259" key="1">
    <source>
        <dbReference type="Pfam" id="PF13847"/>
    </source>
</evidence>
<reference evidence="2 3" key="1">
    <citation type="submission" date="2019-02" db="EMBL/GenBank/DDBJ databases">
        <title>Deep-cultivation of Planctomycetes and their phenomic and genomic characterization uncovers novel biology.</title>
        <authorList>
            <person name="Wiegand S."/>
            <person name="Jogler M."/>
            <person name="Boedeker C."/>
            <person name="Pinto D."/>
            <person name="Vollmers J."/>
            <person name="Rivas-Marin E."/>
            <person name="Kohn T."/>
            <person name="Peeters S.H."/>
            <person name="Heuer A."/>
            <person name="Rast P."/>
            <person name="Oberbeckmann S."/>
            <person name="Bunk B."/>
            <person name="Jeske O."/>
            <person name="Meyerdierks A."/>
            <person name="Storesund J.E."/>
            <person name="Kallscheuer N."/>
            <person name="Luecker S."/>
            <person name="Lage O.M."/>
            <person name="Pohl T."/>
            <person name="Merkel B.J."/>
            <person name="Hornburger P."/>
            <person name="Mueller R.-W."/>
            <person name="Bruemmer F."/>
            <person name="Labrenz M."/>
            <person name="Spormann A.M."/>
            <person name="Op den Camp H."/>
            <person name="Overmann J."/>
            <person name="Amann R."/>
            <person name="Jetten M.S.M."/>
            <person name="Mascher T."/>
            <person name="Medema M.H."/>
            <person name="Devos D.P."/>
            <person name="Kaster A.-K."/>
            <person name="Ovreas L."/>
            <person name="Rohde M."/>
            <person name="Galperin M.Y."/>
            <person name="Jogler C."/>
        </authorList>
    </citation>
    <scope>NUCLEOTIDE SEQUENCE [LARGE SCALE GENOMIC DNA]</scope>
    <source>
        <strain evidence="2 3">Pla110</strain>
    </source>
</reference>
<dbReference type="PANTHER" id="PTHR43591:SF24">
    <property type="entry name" value="2-METHOXY-6-POLYPRENYL-1,4-BENZOQUINOL METHYLASE, MITOCHONDRIAL"/>
    <property type="match status" value="1"/>
</dbReference>
<proteinExistence type="predicted"/>
<dbReference type="SUPFAM" id="SSF53335">
    <property type="entry name" value="S-adenosyl-L-methionine-dependent methyltransferases"/>
    <property type="match status" value="1"/>
</dbReference>
<keyword evidence="2" id="KW-0808">Transferase</keyword>
<dbReference type="EMBL" id="CP036281">
    <property type="protein sequence ID" value="QDU78432.1"/>
    <property type="molecule type" value="Genomic_DNA"/>
</dbReference>
<sequence>MIPRQLEPEVMDESGEAQEYNQMDHREVNELFVTDLAWEVTQYDLTGVLQVLDVGTGTALIPIEICRQSKEPHQIIGIDLSKEMLKLGEQNVEEAKLSEQISLKSIDAKQIPEDLGPFDVVISNSIVHHIPEPADVFREMVRVLKPGGLLFIRDLMRPESEDELMKLVEEYAGEESFYAQKLLANSLHAALTLEEVNELAEEAGIDRFSLNATSDRHWTLSGSKAAE</sequence>
<dbReference type="AlphaFoldDB" id="A0A518CGS4"/>
<dbReference type="GO" id="GO:0043770">
    <property type="term" value="F:demethylmenaquinone methyltransferase activity"/>
    <property type="evidence" value="ECO:0007669"/>
    <property type="project" value="UniProtKB-EC"/>
</dbReference>
<dbReference type="Proteomes" id="UP000317178">
    <property type="component" value="Chromosome"/>
</dbReference>
<dbReference type="InterPro" id="IPR025714">
    <property type="entry name" value="Methyltranfer_dom"/>
</dbReference>
<dbReference type="Pfam" id="PF13847">
    <property type="entry name" value="Methyltransf_31"/>
    <property type="match status" value="1"/>
</dbReference>
<protein>
    <submittedName>
        <fullName evidence="2">Demethylmenaquinone methyltransferase</fullName>
        <ecNumber evidence="2">2.1.1.163</ecNumber>
    </submittedName>
</protein>
<dbReference type="EC" id="2.1.1.163" evidence="2"/>
<gene>
    <name evidence="2" type="primary">ubiE_1</name>
    <name evidence="2" type="ORF">Pla110_01330</name>
</gene>
<dbReference type="CDD" id="cd02440">
    <property type="entry name" value="AdoMet_MTases"/>
    <property type="match status" value="1"/>
</dbReference>
<feature type="domain" description="Methyltransferase" evidence="1">
    <location>
        <begin position="49"/>
        <end position="203"/>
    </location>
</feature>
<keyword evidence="3" id="KW-1185">Reference proteome</keyword>
<dbReference type="Gene3D" id="3.40.50.150">
    <property type="entry name" value="Vaccinia Virus protein VP39"/>
    <property type="match status" value="1"/>
</dbReference>
<dbReference type="GO" id="GO:0032259">
    <property type="term" value="P:methylation"/>
    <property type="evidence" value="ECO:0007669"/>
    <property type="project" value="UniProtKB-KW"/>
</dbReference>
<dbReference type="KEGG" id="plon:Pla110_01330"/>
<evidence type="ECO:0000313" key="2">
    <source>
        <dbReference type="EMBL" id="QDU78432.1"/>
    </source>
</evidence>
<name>A0A518CGS4_9PLAN</name>
<dbReference type="RefSeq" id="WP_197440416.1">
    <property type="nucleotide sequence ID" value="NZ_CP036281.1"/>
</dbReference>
<dbReference type="PANTHER" id="PTHR43591">
    <property type="entry name" value="METHYLTRANSFERASE"/>
    <property type="match status" value="1"/>
</dbReference>
<accession>A0A518CGS4</accession>
<organism evidence="2 3">
    <name type="scientific">Polystyrenella longa</name>
    <dbReference type="NCBI Taxonomy" id="2528007"/>
    <lineage>
        <taxon>Bacteria</taxon>
        <taxon>Pseudomonadati</taxon>
        <taxon>Planctomycetota</taxon>
        <taxon>Planctomycetia</taxon>
        <taxon>Planctomycetales</taxon>
        <taxon>Planctomycetaceae</taxon>
        <taxon>Polystyrenella</taxon>
    </lineage>
</organism>